<keyword evidence="4 13" id="KW-0813">Transport</keyword>
<accession>A0A8K1KVV3</accession>
<geneLocation type="mitochondrion" evidence="15"/>
<evidence type="ECO:0000256" key="12">
    <source>
        <dbReference type="ARBA" id="ARBA00024864"/>
    </source>
</evidence>
<dbReference type="Pfam" id="PF00895">
    <property type="entry name" value="ATP-synt_8"/>
    <property type="match status" value="1"/>
</dbReference>
<keyword evidence="11 14" id="KW-0472">Membrane</keyword>
<evidence type="ECO:0000256" key="3">
    <source>
        <dbReference type="ARBA" id="ARBA00011291"/>
    </source>
</evidence>
<evidence type="ECO:0000256" key="9">
    <source>
        <dbReference type="ARBA" id="ARBA00023065"/>
    </source>
</evidence>
<organism evidence="15">
    <name type="scientific">Vermiophis taishanensis</name>
    <dbReference type="NCBI Taxonomy" id="2885621"/>
    <lineage>
        <taxon>Eukaryota</taxon>
        <taxon>Metazoa</taxon>
        <taxon>Ecdysozoa</taxon>
        <taxon>Arthropoda</taxon>
        <taxon>Hexapoda</taxon>
        <taxon>Insecta</taxon>
        <taxon>Pterygota</taxon>
        <taxon>Neoptera</taxon>
        <taxon>Endopterygota</taxon>
        <taxon>Diptera</taxon>
        <taxon>Brachycera</taxon>
        <taxon>Tabanomorpha</taxon>
        <taxon>Vermileonidae</taxon>
        <taxon>Vermiophis</taxon>
    </lineage>
</organism>
<keyword evidence="8 14" id="KW-1133">Transmembrane helix</keyword>
<feature type="transmembrane region" description="Helical" evidence="14">
    <location>
        <begin position="6"/>
        <end position="31"/>
    </location>
</feature>
<evidence type="ECO:0000256" key="10">
    <source>
        <dbReference type="ARBA" id="ARBA00023128"/>
    </source>
</evidence>
<comment type="subunit">
    <text evidence="3">F-type ATPases have 2 components, CF(1) - the catalytic core - and CF(0) - the membrane proton channel.</text>
</comment>
<reference evidence="15" key="1">
    <citation type="journal article" date="2021" name="Zool. J. Linn. Soc.">
        <title>Middle Jurassic origin in India: a new look at evolution of Vermileonidae and time-scaled relationships of lower brachyceran flies.</title>
        <authorList>
            <person name="Wang L."/>
            <person name="Ding S."/>
            <person name="Cameron S.L."/>
            <person name="Li X."/>
            <person name="Liu Y."/>
            <person name="Yao G."/>
            <person name="Yang D."/>
        </authorList>
    </citation>
    <scope>NUCLEOTIDE SEQUENCE</scope>
</reference>
<evidence type="ECO:0000256" key="1">
    <source>
        <dbReference type="ARBA" id="ARBA00004304"/>
    </source>
</evidence>
<evidence type="ECO:0000256" key="2">
    <source>
        <dbReference type="ARBA" id="ARBA00008892"/>
    </source>
</evidence>
<evidence type="ECO:0000256" key="13">
    <source>
        <dbReference type="RuleBase" id="RU003661"/>
    </source>
</evidence>
<evidence type="ECO:0000256" key="7">
    <source>
        <dbReference type="ARBA" id="ARBA00022781"/>
    </source>
</evidence>
<dbReference type="EMBL" id="MW042672">
    <property type="protein sequence ID" value="UDF83720.1"/>
    <property type="molecule type" value="Genomic_DNA"/>
</dbReference>
<keyword evidence="5 13" id="KW-0138">CF(0)</keyword>
<proteinExistence type="inferred from homology"/>
<evidence type="ECO:0000256" key="4">
    <source>
        <dbReference type="ARBA" id="ARBA00022448"/>
    </source>
</evidence>
<comment type="subcellular location">
    <subcellularLocation>
        <location evidence="1 13">Mitochondrion membrane</location>
        <topology evidence="1 13">Single-pass membrane protein</topology>
    </subcellularLocation>
</comment>
<dbReference type="GO" id="GO:0015078">
    <property type="term" value="F:proton transmembrane transporter activity"/>
    <property type="evidence" value="ECO:0007669"/>
    <property type="project" value="InterPro"/>
</dbReference>
<keyword evidence="6 13" id="KW-0812">Transmembrane</keyword>
<evidence type="ECO:0000256" key="8">
    <source>
        <dbReference type="ARBA" id="ARBA00022989"/>
    </source>
</evidence>
<evidence type="ECO:0000256" key="5">
    <source>
        <dbReference type="ARBA" id="ARBA00022547"/>
    </source>
</evidence>
<dbReference type="InterPro" id="IPR001421">
    <property type="entry name" value="ATP8_metazoa"/>
</dbReference>
<dbReference type="GO" id="GO:0045259">
    <property type="term" value="C:proton-transporting ATP synthase complex"/>
    <property type="evidence" value="ECO:0007669"/>
    <property type="project" value="UniProtKB-KW"/>
</dbReference>
<comment type="function">
    <text evidence="12">Mitochondrial membrane ATP synthase (F(1)F(0) ATP synthase or Complex V) produces ATP from ADP in the presence of a proton gradient across the membrane which is generated by electron transport complexes of the respiratory chain. F-type ATPases consist of two structural domains, F(1) - containing the extramembraneous catalytic core and F(0) - containing the membrane proton channel, linked together by a central stalk and a peripheral stalk. During catalysis, ATP synthesis in the catalytic domain of F(1) is coupled via a rotary mechanism of the central stalk subunits to proton translocation. Part of the complex F(0) domain. Minor subunit located with subunit a in the membrane.</text>
</comment>
<dbReference type="AlphaFoldDB" id="A0A8K1KVV3"/>
<name>A0A8K1KVV3_9DIPT</name>
<evidence type="ECO:0000256" key="14">
    <source>
        <dbReference type="SAM" id="Phobius"/>
    </source>
</evidence>
<keyword evidence="7 13" id="KW-0375">Hydrogen ion transport</keyword>
<keyword evidence="9 13" id="KW-0406">Ion transport</keyword>
<protein>
    <recommendedName>
        <fullName evidence="13">ATP synthase complex subunit 8</fullName>
    </recommendedName>
</protein>
<keyword evidence="10 13" id="KW-0496">Mitochondrion</keyword>
<comment type="similarity">
    <text evidence="2 13">Belongs to the ATPase protein 8 family.</text>
</comment>
<gene>
    <name evidence="15" type="primary">atp8</name>
</gene>
<sequence>MPQMAPIKWLFLFIMFILTLILYNILNYFFLIKLPSLSMYKSKLLKNSLNWKW</sequence>
<evidence type="ECO:0000313" key="15">
    <source>
        <dbReference type="EMBL" id="UDF83720.1"/>
    </source>
</evidence>
<dbReference type="GO" id="GO:0015986">
    <property type="term" value="P:proton motive force-driven ATP synthesis"/>
    <property type="evidence" value="ECO:0007669"/>
    <property type="project" value="InterPro"/>
</dbReference>
<evidence type="ECO:0000256" key="11">
    <source>
        <dbReference type="ARBA" id="ARBA00023136"/>
    </source>
</evidence>
<evidence type="ECO:0000256" key="6">
    <source>
        <dbReference type="ARBA" id="ARBA00022692"/>
    </source>
</evidence>
<dbReference type="GO" id="GO:0031966">
    <property type="term" value="C:mitochondrial membrane"/>
    <property type="evidence" value="ECO:0007669"/>
    <property type="project" value="UniProtKB-SubCell"/>
</dbReference>